<proteinExistence type="predicted"/>
<evidence type="ECO:0000313" key="2">
    <source>
        <dbReference type="EMBL" id="PSR70453.1"/>
    </source>
</evidence>
<evidence type="ECO:0000313" key="3">
    <source>
        <dbReference type="Proteomes" id="UP000186601"/>
    </source>
</evidence>
<dbReference type="EMBL" id="MLYV02001351">
    <property type="protein sequence ID" value="PSR70453.1"/>
    <property type="molecule type" value="Genomic_DNA"/>
</dbReference>
<gene>
    <name evidence="2" type="ORF">PHLCEN_2v13704</name>
</gene>
<dbReference type="Proteomes" id="UP000186601">
    <property type="component" value="Unassembled WGS sequence"/>
</dbReference>
<accession>A0A2R6NDM8</accession>
<keyword evidence="3" id="KW-1185">Reference proteome</keyword>
<dbReference type="AlphaFoldDB" id="A0A2R6NDM8"/>
<evidence type="ECO:0000256" key="1">
    <source>
        <dbReference type="SAM" id="MobiDB-lite"/>
    </source>
</evidence>
<comment type="caution">
    <text evidence="2">The sequence shown here is derived from an EMBL/GenBank/DDBJ whole genome shotgun (WGS) entry which is preliminary data.</text>
</comment>
<name>A0A2R6NDM8_9APHY</name>
<reference evidence="2 3" key="1">
    <citation type="submission" date="2018-02" db="EMBL/GenBank/DDBJ databases">
        <title>Genome sequence of the basidiomycete white-rot fungus Phlebia centrifuga.</title>
        <authorList>
            <person name="Granchi Z."/>
            <person name="Peng M."/>
            <person name="de Vries R.P."/>
            <person name="Hilden K."/>
            <person name="Makela M.R."/>
            <person name="Grigoriev I."/>
            <person name="Riley R."/>
        </authorList>
    </citation>
    <scope>NUCLEOTIDE SEQUENCE [LARGE SCALE GENOMIC DNA]</scope>
    <source>
        <strain evidence="2 3">FBCC195</strain>
    </source>
</reference>
<sequence length="55" mass="6118">MSLPESLASGVRDSPGLFHNKTYRGEQSQRFVEDTSAEKNEWDTIIKSVCGSNTL</sequence>
<feature type="region of interest" description="Disordered" evidence="1">
    <location>
        <begin position="1"/>
        <end position="37"/>
    </location>
</feature>
<protein>
    <submittedName>
        <fullName evidence="2">Uncharacterized protein</fullName>
    </submittedName>
</protein>
<organism evidence="2 3">
    <name type="scientific">Hermanssonia centrifuga</name>
    <dbReference type="NCBI Taxonomy" id="98765"/>
    <lineage>
        <taxon>Eukaryota</taxon>
        <taxon>Fungi</taxon>
        <taxon>Dikarya</taxon>
        <taxon>Basidiomycota</taxon>
        <taxon>Agaricomycotina</taxon>
        <taxon>Agaricomycetes</taxon>
        <taxon>Polyporales</taxon>
        <taxon>Meruliaceae</taxon>
        <taxon>Hermanssonia</taxon>
    </lineage>
</organism>